<evidence type="ECO:0000313" key="3">
    <source>
        <dbReference type="EMBL" id="MCP2331866.1"/>
    </source>
</evidence>
<dbReference type="Proteomes" id="UP000791080">
    <property type="component" value="Unassembled WGS sequence"/>
</dbReference>
<dbReference type="RefSeq" id="WP_051313787.1">
    <property type="nucleotide sequence ID" value="NZ_AUBJ02000001.1"/>
</dbReference>
<protein>
    <submittedName>
        <fullName evidence="3">N-acetylmuramoyl-L-alanine amidase</fullName>
    </submittedName>
</protein>
<dbReference type="EMBL" id="AUBJ02000001">
    <property type="protein sequence ID" value="MCP2331866.1"/>
    <property type="molecule type" value="Genomic_DNA"/>
</dbReference>
<keyword evidence="4" id="KW-1185">Reference proteome</keyword>
<dbReference type="InterPro" id="IPR015510">
    <property type="entry name" value="PGRP"/>
</dbReference>
<dbReference type="PANTHER" id="PTHR11022:SF41">
    <property type="entry name" value="PEPTIDOGLYCAN-RECOGNITION PROTEIN LC-RELATED"/>
    <property type="match status" value="1"/>
</dbReference>
<dbReference type="PROSITE" id="PS51318">
    <property type="entry name" value="TAT"/>
    <property type="match status" value="1"/>
</dbReference>
<accession>A0ABT1JH90</accession>
<sequence length="356" mass="37178">MATRRDLLTGVLLGAGAMALGVPRALGATGGDAAPPPTALAGVGDGQRVPLTEGTSRVGLLFDRPLTGTDAGAVRPLPSGDWRQLAVVEDGRDELPPRTSTLVAVPPTTRSVEVRLPAGHHAATVLAFEGGVEGRDDPVEDLTLSGEAGPSLGVVSRAGWGADESLRFGAGGEELWQQEFTRPQVLTVHHTAIAPSADHAADIRHVYRLHAVSNGWGDIGYHLLIDPKGRIYEGRVSGTDGFPVFDRDPQLGAPLAVTAGHVASYNRGNVGVCLVGDFSASAPARDAVDSLVRVLAALCSWCALDPLGTTNWTDPVTGAVRGMPVISGHRDWKVTQCPGDAFLPSFDELRRLVAEA</sequence>
<name>A0ABT1JH90_ACTCY</name>
<comment type="caution">
    <text evidence="3">The sequence shown here is derived from an EMBL/GenBank/DDBJ whole genome shotgun (WGS) entry which is preliminary data.</text>
</comment>
<dbReference type="InterPro" id="IPR002502">
    <property type="entry name" value="Amidase_domain"/>
</dbReference>
<dbReference type="PANTHER" id="PTHR11022">
    <property type="entry name" value="PEPTIDOGLYCAN RECOGNITION PROTEIN"/>
    <property type="match status" value="1"/>
</dbReference>
<evidence type="ECO:0000256" key="1">
    <source>
        <dbReference type="ARBA" id="ARBA00007553"/>
    </source>
</evidence>
<dbReference type="InterPro" id="IPR006619">
    <property type="entry name" value="PGRP_domain_met/bac"/>
</dbReference>
<dbReference type="Pfam" id="PF01510">
    <property type="entry name" value="Amidase_2"/>
    <property type="match status" value="1"/>
</dbReference>
<organism evidence="3 4">
    <name type="scientific">Actinoalloteichus caeruleus DSM 43889</name>
    <dbReference type="NCBI Taxonomy" id="1120930"/>
    <lineage>
        <taxon>Bacteria</taxon>
        <taxon>Bacillati</taxon>
        <taxon>Actinomycetota</taxon>
        <taxon>Actinomycetes</taxon>
        <taxon>Pseudonocardiales</taxon>
        <taxon>Pseudonocardiaceae</taxon>
        <taxon>Actinoalloteichus</taxon>
        <taxon>Actinoalloteichus cyanogriseus</taxon>
    </lineage>
</organism>
<dbReference type="SMART" id="SM00701">
    <property type="entry name" value="PGRP"/>
    <property type="match status" value="1"/>
</dbReference>
<dbReference type="InterPro" id="IPR036505">
    <property type="entry name" value="Amidase/PGRP_sf"/>
</dbReference>
<dbReference type="InterPro" id="IPR006311">
    <property type="entry name" value="TAT_signal"/>
</dbReference>
<proteinExistence type="inferred from homology"/>
<evidence type="ECO:0000313" key="4">
    <source>
        <dbReference type="Proteomes" id="UP000791080"/>
    </source>
</evidence>
<feature type="domain" description="Peptidoglycan recognition protein family" evidence="2">
    <location>
        <begin position="152"/>
        <end position="333"/>
    </location>
</feature>
<comment type="similarity">
    <text evidence="1">Belongs to the N-acetylmuramoyl-L-alanine amidase 2 family.</text>
</comment>
<dbReference type="CDD" id="cd06583">
    <property type="entry name" value="PGRP"/>
    <property type="match status" value="1"/>
</dbReference>
<dbReference type="Gene3D" id="3.40.80.10">
    <property type="entry name" value="Peptidoglycan recognition protein-like"/>
    <property type="match status" value="1"/>
</dbReference>
<evidence type="ECO:0000259" key="2">
    <source>
        <dbReference type="SMART" id="SM00701"/>
    </source>
</evidence>
<reference evidence="3 4" key="1">
    <citation type="submission" date="2022-06" db="EMBL/GenBank/DDBJ databases">
        <title>Genomic Encyclopedia of Type Strains, Phase I: the one thousand microbial genomes (KMG-I) project.</title>
        <authorList>
            <person name="Kyrpides N."/>
        </authorList>
    </citation>
    <scope>NUCLEOTIDE SEQUENCE [LARGE SCALE GENOMIC DNA]</scope>
    <source>
        <strain evidence="3 4">DSM 43889</strain>
    </source>
</reference>
<gene>
    <name evidence="3" type="ORF">G443_002136</name>
</gene>
<dbReference type="SUPFAM" id="SSF55846">
    <property type="entry name" value="N-acetylmuramoyl-L-alanine amidase-like"/>
    <property type="match status" value="1"/>
</dbReference>